<keyword evidence="2" id="KW-1185">Reference proteome</keyword>
<gene>
    <name evidence="1" type="ORF">EEJ31_01365</name>
</gene>
<comment type="caution">
    <text evidence="1">The sequence shown here is derived from an EMBL/GenBank/DDBJ whole genome shotgun (WGS) entry which is preliminary data.</text>
</comment>
<organism evidence="1 2">
    <name type="scientific">Cryobacterium tepidiphilum</name>
    <dbReference type="NCBI Taxonomy" id="2486026"/>
    <lineage>
        <taxon>Bacteria</taxon>
        <taxon>Bacillati</taxon>
        <taxon>Actinomycetota</taxon>
        <taxon>Actinomycetes</taxon>
        <taxon>Micrococcales</taxon>
        <taxon>Microbacteriaceae</taxon>
        <taxon>Cryobacterium</taxon>
    </lineage>
</organism>
<evidence type="ECO:0000313" key="1">
    <source>
        <dbReference type="EMBL" id="RNE67444.1"/>
    </source>
</evidence>
<name>A0A3M8LRQ6_9MICO</name>
<dbReference type="AlphaFoldDB" id="A0A3M8LRQ6"/>
<accession>A0A3M8LRQ6</accession>
<sequence length="247" mass="26457">MMAATEVMNPDESLVEYAARRDEVVADTVRKVLEVTDGTDAFDVIELMRQRGIVAPRLGVQDENFDASAAAIEVLAVILLARGERSEGGSGAQKDRAQISIEILHNLTTQVLGVGNLALLAQGELAQSELSQLAADYQGSILSIRNRQYSSIHGAINGELFGGKEAIELGLGFSYSDFIAVRESIDDEYLDGLNAAMAEFGEVAVSWAADTTLPQSPETIRRGSAEVPMDCLSPRHGCDLANSRKGT</sequence>
<reference evidence="1 2" key="1">
    <citation type="submission" date="2018-11" db="EMBL/GenBank/DDBJ databases">
        <title>Cryobacterium sp. nov., isolated from rhizosphere soil of lettuce.</title>
        <authorList>
            <person name="Wang Y."/>
        </authorList>
    </citation>
    <scope>NUCLEOTIDE SEQUENCE [LARGE SCALE GENOMIC DNA]</scope>
    <source>
        <strain evidence="1 2">NEAU-85</strain>
    </source>
</reference>
<protein>
    <submittedName>
        <fullName evidence="1">Uncharacterized protein</fullName>
    </submittedName>
</protein>
<evidence type="ECO:0000313" key="2">
    <source>
        <dbReference type="Proteomes" id="UP000279859"/>
    </source>
</evidence>
<proteinExistence type="predicted"/>
<dbReference type="Proteomes" id="UP000279859">
    <property type="component" value="Unassembled WGS sequence"/>
</dbReference>
<dbReference type="EMBL" id="RDSR01000001">
    <property type="protein sequence ID" value="RNE67444.1"/>
    <property type="molecule type" value="Genomic_DNA"/>
</dbReference>